<feature type="signal peptide" evidence="1">
    <location>
        <begin position="1"/>
        <end position="20"/>
    </location>
</feature>
<evidence type="ECO:0000256" key="1">
    <source>
        <dbReference type="SAM" id="SignalP"/>
    </source>
</evidence>
<dbReference type="InterPro" id="IPR012349">
    <property type="entry name" value="Split_barrel_FMN-bd"/>
</dbReference>
<proteinExistence type="predicted"/>
<sequence>MTQVRSVLLTLFLLLPVTLSFHPQISPRSVVSNTRLYKNEATHDVRNDFAGDIDPDELKIQNTLQAHQSTAARLSFPTSVRSLVHHQHGFAVLSTNSKSNPGYPGGSVVGFAPDPSGRPLFVFSGMSSHTQDVLVDPKVSLTVASQDFKGAADGRVNLLGEMERVKDPEEIEKCKEIYLEKHPGAFWVNFGDFNWFRMEVKSVRFVGGFARAGTISAEDYTSASPDPISKIGGMVASHMNDDHSDSTISMIQHYIGVDVEAAKIVSMDCLGMDVVVKRTPKGGDQPQEFKIRLPFVRKVEERKEVKEVIVEMTRESAGASE</sequence>
<name>A0A9W7BFE9_9STRA</name>
<keyword evidence="1" id="KW-0732">Signal</keyword>
<organism evidence="4 5">
    <name type="scientific">Triparma verrucosa</name>
    <dbReference type="NCBI Taxonomy" id="1606542"/>
    <lineage>
        <taxon>Eukaryota</taxon>
        <taxon>Sar</taxon>
        <taxon>Stramenopiles</taxon>
        <taxon>Ochrophyta</taxon>
        <taxon>Bolidophyceae</taxon>
        <taxon>Parmales</taxon>
        <taxon>Triparmaceae</taxon>
        <taxon>Triparma</taxon>
    </lineage>
</organism>
<evidence type="ECO:0000313" key="4">
    <source>
        <dbReference type="EMBL" id="GMH85733.1"/>
    </source>
</evidence>
<comment type="caution">
    <text evidence="4">The sequence shown here is derived from an EMBL/GenBank/DDBJ whole genome shotgun (WGS) entry which is preliminary data.</text>
</comment>
<feature type="domain" description="CREG-like beta-barrel" evidence="3">
    <location>
        <begin position="79"/>
        <end position="221"/>
    </location>
</feature>
<dbReference type="EMBL" id="BRXX01000052">
    <property type="protein sequence ID" value="GMH85733.1"/>
    <property type="molecule type" value="Genomic_DNA"/>
</dbReference>
<evidence type="ECO:0008006" key="6">
    <source>
        <dbReference type="Google" id="ProtNLM"/>
    </source>
</evidence>
<dbReference type="SUPFAM" id="SSF50475">
    <property type="entry name" value="FMN-binding split barrel"/>
    <property type="match status" value="1"/>
</dbReference>
<dbReference type="Gene3D" id="2.30.110.10">
    <property type="entry name" value="Electron Transport, Fmn-binding Protein, Chain A"/>
    <property type="match status" value="1"/>
</dbReference>
<reference evidence="5" key="1">
    <citation type="journal article" date="2023" name="Commun. Biol.">
        <title>Genome analysis of Parmales, the sister group of diatoms, reveals the evolutionary specialization of diatoms from phago-mixotrophs to photoautotrophs.</title>
        <authorList>
            <person name="Ban H."/>
            <person name="Sato S."/>
            <person name="Yoshikawa S."/>
            <person name="Yamada K."/>
            <person name="Nakamura Y."/>
            <person name="Ichinomiya M."/>
            <person name="Sato N."/>
            <person name="Blanc-Mathieu R."/>
            <person name="Endo H."/>
            <person name="Kuwata A."/>
            <person name="Ogata H."/>
        </authorList>
    </citation>
    <scope>NUCLEOTIDE SEQUENCE [LARGE SCALE GENOMIC DNA]</scope>
    <source>
        <strain evidence="5">NIES 3699</strain>
    </source>
</reference>
<dbReference type="Proteomes" id="UP001165160">
    <property type="component" value="Unassembled WGS sequence"/>
</dbReference>
<evidence type="ECO:0000259" key="2">
    <source>
        <dbReference type="Pfam" id="PF10615"/>
    </source>
</evidence>
<feature type="chain" id="PRO_5040813157" description="DUF2470 domain-containing protein" evidence="1">
    <location>
        <begin position="21"/>
        <end position="321"/>
    </location>
</feature>
<gene>
    <name evidence="4" type="ORF">TrVE_jg1700</name>
</gene>
<feature type="domain" description="DUF2470" evidence="2">
    <location>
        <begin position="236"/>
        <end position="312"/>
    </location>
</feature>
<evidence type="ECO:0000259" key="3">
    <source>
        <dbReference type="Pfam" id="PF13883"/>
    </source>
</evidence>
<protein>
    <recommendedName>
        <fullName evidence="6">DUF2470 domain-containing protein</fullName>
    </recommendedName>
</protein>
<dbReference type="GO" id="GO:0005737">
    <property type="term" value="C:cytoplasm"/>
    <property type="evidence" value="ECO:0007669"/>
    <property type="project" value="UniProtKB-ARBA"/>
</dbReference>
<accession>A0A9W7BFE9</accession>
<dbReference type="AlphaFoldDB" id="A0A9W7BFE9"/>
<dbReference type="Gene3D" id="3.20.180.10">
    <property type="entry name" value="PNP-oxidase-like"/>
    <property type="match status" value="1"/>
</dbReference>
<evidence type="ECO:0000313" key="5">
    <source>
        <dbReference type="Proteomes" id="UP001165160"/>
    </source>
</evidence>
<dbReference type="InterPro" id="IPR019595">
    <property type="entry name" value="DUF2470"/>
</dbReference>
<dbReference type="InterPro" id="IPR055343">
    <property type="entry name" value="CREG_beta-barrel"/>
</dbReference>
<dbReference type="PANTHER" id="PTHR13343:SF24">
    <property type="entry name" value="OS07G0573800 PROTEIN"/>
    <property type="match status" value="1"/>
</dbReference>
<dbReference type="InterPro" id="IPR037119">
    <property type="entry name" value="Haem_oxidase_HugZ-like_sf"/>
</dbReference>
<dbReference type="PANTHER" id="PTHR13343">
    <property type="entry name" value="CREG1 PROTEIN"/>
    <property type="match status" value="1"/>
</dbReference>
<dbReference type="Pfam" id="PF13883">
    <property type="entry name" value="CREG_beta-barrel"/>
    <property type="match status" value="1"/>
</dbReference>
<keyword evidence="5" id="KW-1185">Reference proteome</keyword>
<dbReference type="Pfam" id="PF10615">
    <property type="entry name" value="DUF2470"/>
    <property type="match status" value="1"/>
</dbReference>